<dbReference type="KEGG" id="mbur:EQU24_21830"/>
<protein>
    <recommendedName>
        <fullName evidence="3">DUF2281 domain-containing protein</fullName>
    </recommendedName>
</protein>
<dbReference type="OrthoDB" id="467338at2"/>
<keyword evidence="2" id="KW-1185">Reference proteome</keyword>
<dbReference type="EMBL" id="CP035467">
    <property type="protein sequence ID" value="QCW84585.1"/>
    <property type="molecule type" value="Genomic_DNA"/>
</dbReference>
<reference evidence="2" key="1">
    <citation type="journal article" date="2019" name="J. Bacteriol.">
        <title>A Mutagenic Screen Identifies a TonB-Dependent Receptor Required for the Lanthanide Metal Switch in the Type I Methanotroph 'Methylotuvimicrobium buryatense' 5GB1C.</title>
        <authorList>
            <person name="Groom J.D."/>
            <person name="Ford S.M."/>
            <person name="Pesesky M.W."/>
            <person name="Lidstrom M.E."/>
        </authorList>
    </citation>
    <scope>NUCLEOTIDE SEQUENCE [LARGE SCALE GENOMIC DNA]</scope>
    <source>
        <strain evidence="2">5GB1C</strain>
    </source>
</reference>
<dbReference type="RefSeq" id="WP_017841532.1">
    <property type="nucleotide sequence ID" value="NZ_CP035467.1"/>
</dbReference>
<evidence type="ECO:0000313" key="1">
    <source>
        <dbReference type="EMBL" id="QCW84585.1"/>
    </source>
</evidence>
<name>A0A4V1IKE1_METBY</name>
<organism evidence="1 2">
    <name type="scientific">Methylotuvimicrobium buryatense</name>
    <name type="common">Methylomicrobium buryatense</name>
    <dbReference type="NCBI Taxonomy" id="95641"/>
    <lineage>
        <taxon>Bacteria</taxon>
        <taxon>Pseudomonadati</taxon>
        <taxon>Pseudomonadota</taxon>
        <taxon>Gammaproteobacteria</taxon>
        <taxon>Methylococcales</taxon>
        <taxon>Methylococcaceae</taxon>
        <taxon>Methylotuvimicrobium</taxon>
    </lineage>
</organism>
<gene>
    <name evidence="1" type="ORF">EQU24_21830</name>
</gene>
<evidence type="ECO:0000313" key="2">
    <source>
        <dbReference type="Proteomes" id="UP000305881"/>
    </source>
</evidence>
<dbReference type="AlphaFoldDB" id="A0A4V1IKE1"/>
<dbReference type="Proteomes" id="UP000305881">
    <property type="component" value="Chromosome"/>
</dbReference>
<proteinExistence type="predicted"/>
<accession>A0A4V1IKE1</accession>
<dbReference type="STRING" id="675511.GCA_000341735_03061"/>
<evidence type="ECO:0008006" key="3">
    <source>
        <dbReference type="Google" id="ProtNLM"/>
    </source>
</evidence>
<sequence length="66" mass="7735">MLQEQIMKELQDIPEDKLAEIYDLIHYFRLGLKKEPPQRRQPGLLPGKLGDAFFEPLPDAELDAWE</sequence>